<gene>
    <name evidence="4" type="ORF">I6G68_08555</name>
    <name evidence="3" type="ORF">ODY43_06435</name>
</gene>
<feature type="coiled-coil region" evidence="1">
    <location>
        <begin position="24"/>
        <end position="51"/>
    </location>
</feature>
<dbReference type="RefSeq" id="WP_060777762.1">
    <property type="nucleotide sequence ID" value="NZ_CAJHLF010000001.1"/>
</dbReference>
<dbReference type="GeneID" id="35768533"/>
<dbReference type="Pfam" id="PF10368">
    <property type="entry name" value="YkyA"/>
    <property type="match status" value="1"/>
</dbReference>
<evidence type="ECO:0000256" key="1">
    <source>
        <dbReference type="SAM" id="Coils"/>
    </source>
</evidence>
<organism evidence="4 5">
    <name type="scientific">Aerococcus urinae</name>
    <dbReference type="NCBI Taxonomy" id="1376"/>
    <lineage>
        <taxon>Bacteria</taxon>
        <taxon>Bacillati</taxon>
        <taxon>Bacillota</taxon>
        <taxon>Bacilli</taxon>
        <taxon>Lactobacillales</taxon>
        <taxon>Aerococcaceae</taxon>
        <taxon>Aerococcus</taxon>
    </lineage>
</organism>
<evidence type="ECO:0000313" key="5">
    <source>
        <dbReference type="Proteomes" id="UP000594771"/>
    </source>
</evidence>
<name>A0A0X8FDC9_9LACT</name>
<evidence type="ECO:0000313" key="6">
    <source>
        <dbReference type="Proteomes" id="UP001069145"/>
    </source>
</evidence>
<dbReference type="Proteomes" id="UP001069145">
    <property type="component" value="Unassembled WGS sequence"/>
</dbReference>
<dbReference type="EMBL" id="CP065662">
    <property type="protein sequence ID" value="QPS01407.1"/>
    <property type="molecule type" value="Genomic_DNA"/>
</dbReference>
<evidence type="ECO:0000256" key="2">
    <source>
        <dbReference type="SAM" id="SignalP"/>
    </source>
</evidence>
<proteinExistence type="predicted"/>
<dbReference type="Gene3D" id="1.20.120.570">
    <property type="entry name" value="YkyA-like"/>
    <property type="match status" value="1"/>
</dbReference>
<reference evidence="4 5" key="1">
    <citation type="submission" date="2020-12" db="EMBL/GenBank/DDBJ databases">
        <title>FDA dAtabase for Regulatory Grade micrObial Sequences (FDA-ARGOS): Supporting development and validation of Infectious Disease Dx tests.</title>
        <authorList>
            <person name="Sproer C."/>
            <person name="Gronow S."/>
            <person name="Severitt S."/>
            <person name="Schroder I."/>
            <person name="Tallon L."/>
            <person name="Sadzewicz L."/>
            <person name="Zhao X."/>
            <person name="Boylan J."/>
            <person name="Ott S."/>
            <person name="Bowen H."/>
            <person name="Vavikolanu K."/>
            <person name="Mehta A."/>
            <person name="Aluvathingal J."/>
            <person name="Nadendla S."/>
            <person name="Lowell S."/>
            <person name="Myers T."/>
            <person name="Yan Y."/>
            <person name="Sichtig H."/>
        </authorList>
    </citation>
    <scope>NUCLEOTIDE SEQUENCE [LARGE SCALE GENOMIC DNA]</scope>
    <source>
        <strain evidence="4 5">FDAARGOS_911</strain>
    </source>
</reference>
<feature type="chain" id="PRO_5038740835" evidence="2">
    <location>
        <begin position="20"/>
        <end position="202"/>
    </location>
</feature>
<feature type="coiled-coil region" evidence="1">
    <location>
        <begin position="83"/>
        <end position="185"/>
    </location>
</feature>
<reference evidence="3" key="2">
    <citation type="submission" date="2022-09" db="EMBL/GenBank/DDBJ databases">
        <title>Aerococcus urinae taxonomy study.</title>
        <authorList>
            <person name="Christensen J."/>
            <person name="Senneby E."/>
        </authorList>
    </citation>
    <scope>NUCLEOTIDE SEQUENCE</scope>
    <source>
        <strain evidence="3">NLD-066-U95</strain>
    </source>
</reference>
<sequence>MVKKLGLLLVMVFTLVACGKQPAEQSALENIETITSQLNQIQAQEAELQSHFETDISKDSSLSRLGDKNSQTGKNLKLREEATQKAIKELTALKQVSEKIEDEGLRQSLKDTAGQVEQYLNDYQNFLEEEEQYYQEIGEKDATIDTFEDTMAVLNEKHVNLQNQLKNLESQLEKSRQALQDVQNKDQALAGPNTHKGGYDFV</sequence>
<evidence type="ECO:0000313" key="4">
    <source>
        <dbReference type="EMBL" id="QPS01407.1"/>
    </source>
</evidence>
<protein>
    <submittedName>
        <fullName evidence="4">YkyA family protein</fullName>
    </submittedName>
</protein>
<evidence type="ECO:0000313" key="3">
    <source>
        <dbReference type="EMBL" id="MCY3053622.1"/>
    </source>
</evidence>
<keyword evidence="1" id="KW-0175">Coiled coil</keyword>
<dbReference type="KEGG" id="aun:AWM73_01500"/>
<dbReference type="Proteomes" id="UP000594771">
    <property type="component" value="Chromosome"/>
</dbReference>
<keyword evidence="6" id="KW-1185">Reference proteome</keyword>
<dbReference type="SUPFAM" id="SSF140423">
    <property type="entry name" value="MW0975(SA0943)-like"/>
    <property type="match status" value="1"/>
</dbReference>
<dbReference type="PROSITE" id="PS51257">
    <property type="entry name" value="PROKAR_LIPOPROTEIN"/>
    <property type="match status" value="1"/>
</dbReference>
<accession>A0A0X8FDC9</accession>
<dbReference type="InterPro" id="IPR019454">
    <property type="entry name" value="Lipoprot_YkyA-like"/>
</dbReference>
<keyword evidence="2" id="KW-0732">Signal</keyword>
<feature type="signal peptide" evidence="2">
    <location>
        <begin position="1"/>
        <end position="19"/>
    </location>
</feature>
<dbReference type="InterPro" id="IPR036785">
    <property type="entry name" value="YkyA-like_sf"/>
</dbReference>
<dbReference type="EMBL" id="JAOTML010000007">
    <property type="protein sequence ID" value="MCY3053622.1"/>
    <property type="molecule type" value="Genomic_DNA"/>
</dbReference>
<dbReference type="AlphaFoldDB" id="A0A0X8FDC9"/>